<evidence type="ECO:0000256" key="9">
    <source>
        <dbReference type="ARBA" id="ARBA00051800"/>
    </source>
</evidence>
<protein>
    <recommendedName>
        <fullName evidence="12">glucomannan 4-beta-mannosyltransferase</fullName>
        <ecNumber evidence="12">2.4.1.32</ecNumber>
    </recommendedName>
    <alternativeName>
        <fullName evidence="13">Glucomannan synthase</fullName>
    </alternativeName>
</protein>
<keyword evidence="5 14" id="KW-1133">Transmembrane helix</keyword>
<feature type="domain" description="Glycosyltransferase 2-like" evidence="15">
    <location>
        <begin position="358"/>
        <end position="551"/>
    </location>
</feature>
<dbReference type="Gene3D" id="3.90.550.10">
    <property type="entry name" value="Spore Coat Polysaccharide Biosynthesis Protein SpsA, Chain A"/>
    <property type="match status" value="1"/>
</dbReference>
<name>A0A5A7PFA0_STRAF</name>
<evidence type="ECO:0000256" key="2">
    <source>
        <dbReference type="ARBA" id="ARBA00022676"/>
    </source>
</evidence>
<evidence type="ECO:0000256" key="4">
    <source>
        <dbReference type="ARBA" id="ARBA00022692"/>
    </source>
</evidence>
<dbReference type="GO" id="GO:0071555">
    <property type="term" value="P:cell wall organization"/>
    <property type="evidence" value="ECO:0007669"/>
    <property type="project" value="UniProtKB-KW"/>
</dbReference>
<dbReference type="FunFam" id="3.90.550.10:FF:000057">
    <property type="entry name" value="Glycosyltransferase-like protein, family 2"/>
    <property type="match status" value="1"/>
</dbReference>
<dbReference type="InterPro" id="IPR001173">
    <property type="entry name" value="Glyco_trans_2-like"/>
</dbReference>
<proteinExistence type="inferred from homology"/>
<accession>A0A5A7PFA0</accession>
<keyword evidence="4 14" id="KW-0812">Transmembrane</keyword>
<keyword evidence="2" id="KW-0328">Glycosyltransferase</keyword>
<keyword evidence="3" id="KW-0808">Transferase</keyword>
<feature type="transmembrane region" description="Helical" evidence="14">
    <location>
        <begin position="524"/>
        <end position="553"/>
    </location>
</feature>
<evidence type="ECO:0000256" key="3">
    <source>
        <dbReference type="ARBA" id="ARBA00022679"/>
    </source>
</evidence>
<comment type="similarity">
    <text evidence="11">Belongs to the glycosyltransferase 2 family. Plant cellulose synthase-like A subfamily.</text>
</comment>
<evidence type="ECO:0000256" key="1">
    <source>
        <dbReference type="ARBA" id="ARBA00004653"/>
    </source>
</evidence>
<comment type="catalytic activity">
    <reaction evidence="9">
        <text>GDP-mannose + (glucomannan)n = GDP + (glucomannan)n+1.</text>
        <dbReference type="EC" id="2.4.1.32"/>
    </reaction>
</comment>
<feature type="transmembrane region" description="Helical" evidence="14">
    <location>
        <begin position="176"/>
        <end position="201"/>
    </location>
</feature>
<keyword evidence="8" id="KW-0961">Cell wall biogenesis/degradation</keyword>
<evidence type="ECO:0000256" key="14">
    <source>
        <dbReference type="SAM" id="Phobius"/>
    </source>
</evidence>
<feature type="transmembrane region" description="Helical" evidence="14">
    <location>
        <begin position="116"/>
        <end position="136"/>
    </location>
</feature>
<dbReference type="Pfam" id="PF13632">
    <property type="entry name" value="Glyco_trans_2_3"/>
    <property type="match status" value="1"/>
</dbReference>
<dbReference type="PANTHER" id="PTHR32044">
    <property type="entry name" value="GLUCOMANNAN 4-BETA-MANNOSYLTRANSFERASE 9"/>
    <property type="match status" value="1"/>
</dbReference>
<dbReference type="AlphaFoldDB" id="A0A5A7PFA0"/>
<keyword evidence="7 14" id="KW-0472">Membrane</keyword>
<dbReference type="EC" id="2.4.1.32" evidence="12"/>
<keyword evidence="6" id="KW-0333">Golgi apparatus</keyword>
<comment type="function">
    <text evidence="10">Probable mannan synthase which consists of a 4-beta-mannosyltransferase activity on mannan using GDP-mannose. The beta-1,4-mannan product is the backbone for galactomannan synthesis by galactomannan galactosyltransferase. Galactomannan is a noncellulosic polysaccharides of plant cell wall.</text>
</comment>
<dbReference type="EMBL" id="BKCP01004472">
    <property type="protein sequence ID" value="GER31412.1"/>
    <property type="molecule type" value="Genomic_DNA"/>
</dbReference>
<evidence type="ECO:0000256" key="6">
    <source>
        <dbReference type="ARBA" id="ARBA00023034"/>
    </source>
</evidence>
<evidence type="ECO:0000256" key="8">
    <source>
        <dbReference type="ARBA" id="ARBA00023316"/>
    </source>
</evidence>
<evidence type="ECO:0000256" key="7">
    <source>
        <dbReference type="ARBA" id="ARBA00023136"/>
    </source>
</evidence>
<evidence type="ECO:0000256" key="12">
    <source>
        <dbReference type="ARBA" id="ARBA00066505"/>
    </source>
</evidence>
<organism evidence="16 17">
    <name type="scientific">Striga asiatica</name>
    <name type="common">Asiatic witchweed</name>
    <name type="synonym">Buchnera asiatica</name>
    <dbReference type="NCBI Taxonomy" id="4170"/>
    <lineage>
        <taxon>Eukaryota</taxon>
        <taxon>Viridiplantae</taxon>
        <taxon>Streptophyta</taxon>
        <taxon>Embryophyta</taxon>
        <taxon>Tracheophyta</taxon>
        <taxon>Spermatophyta</taxon>
        <taxon>Magnoliopsida</taxon>
        <taxon>eudicotyledons</taxon>
        <taxon>Gunneridae</taxon>
        <taxon>Pentapetalae</taxon>
        <taxon>asterids</taxon>
        <taxon>lamiids</taxon>
        <taxon>Lamiales</taxon>
        <taxon>Orobanchaceae</taxon>
        <taxon>Buchnereae</taxon>
        <taxon>Striga</taxon>
    </lineage>
</organism>
<evidence type="ECO:0000256" key="10">
    <source>
        <dbReference type="ARBA" id="ARBA00056537"/>
    </source>
</evidence>
<evidence type="ECO:0000256" key="13">
    <source>
        <dbReference type="ARBA" id="ARBA00076024"/>
    </source>
</evidence>
<dbReference type="OrthoDB" id="72851at2759"/>
<dbReference type="SUPFAM" id="SSF53448">
    <property type="entry name" value="Nucleotide-diphospho-sugar transferases"/>
    <property type="match status" value="1"/>
</dbReference>
<dbReference type="GO" id="GO:0047259">
    <property type="term" value="F:glucomannan 4-beta-mannosyltransferase activity"/>
    <property type="evidence" value="ECO:0007669"/>
    <property type="project" value="UniProtKB-EC"/>
</dbReference>
<sequence>MSRPPNYEFQEWWNKQRSKDRADDPFCSSASEDIRFLAVNIHSPTSSDASAFSAAEKDRSRSARQLSWIYLLKFNQIAHSLSSLPGRFLSLARTAKRRISSASHGSRSESSNFYKIIKFFLILSVCLLFIELVAYYRGWHFSPPTLEAGVEFSVEYIYAKWLEIRAKYLGPLLQSLTNVCIVLFLIQSVDRFVLVLGCFYIKIRGLRPAANLDYKQDAEKGSINVADYPMVLVQIPMCNEREHQANSITLSSCFKLLFILDFHESSVFSFSDHNAAQVYQQSIAAVCVQDWPRERMLVQVLDDSDDTDVQSLIKAEVHKWQHRGVHIIYRHRLIRTGYKAGNLRSAMSCDYVKNYEFVAIFDADFQPAPDFLKNTIPYFKGKDDLALVQTRWAFVNKEENLLTRLQNINLAFHFEVEQQVNGWFLNFFGFNGTAGVWRIKAIEDCGGWLDRTTVEDMDIAVRAHLCGWKFIYLNDVKCLCELPESYEAYKKQQHRWHSGPMQLFRLSFYNILHAKVSLMKKANLILLFFLLRKLILPLYSFTLFCIILPLTMFLPEAQLPPWVVCYIPGLVSILNILPSPQSFPFIVPYLLFENTMSVTKFNAMVSGLFQLGSSYEWIVTKKLGRSSEADLLAIVENETAEKCQVARSSSDSGLSKLGGMNKKSGKRRNRLYRKELALSFILLTASVRSLMSAQGIHFYFLLFQGITFLVVGLDLIGEQVS</sequence>
<gene>
    <name evidence="16" type="ORF">STAS_07408</name>
</gene>
<reference evidence="17" key="1">
    <citation type="journal article" date="2019" name="Curr. Biol.">
        <title>Genome Sequence of Striga asiatica Provides Insight into the Evolution of Plant Parasitism.</title>
        <authorList>
            <person name="Yoshida S."/>
            <person name="Kim S."/>
            <person name="Wafula E.K."/>
            <person name="Tanskanen J."/>
            <person name="Kim Y.M."/>
            <person name="Honaas L."/>
            <person name="Yang Z."/>
            <person name="Spallek T."/>
            <person name="Conn C.E."/>
            <person name="Ichihashi Y."/>
            <person name="Cheong K."/>
            <person name="Cui S."/>
            <person name="Der J.P."/>
            <person name="Gundlach H."/>
            <person name="Jiao Y."/>
            <person name="Hori C."/>
            <person name="Ishida J.K."/>
            <person name="Kasahara H."/>
            <person name="Kiba T."/>
            <person name="Kim M.S."/>
            <person name="Koo N."/>
            <person name="Laohavisit A."/>
            <person name="Lee Y.H."/>
            <person name="Lumba S."/>
            <person name="McCourt P."/>
            <person name="Mortimer J.C."/>
            <person name="Mutuku J.M."/>
            <person name="Nomura T."/>
            <person name="Sasaki-Sekimoto Y."/>
            <person name="Seto Y."/>
            <person name="Wang Y."/>
            <person name="Wakatake T."/>
            <person name="Sakakibara H."/>
            <person name="Demura T."/>
            <person name="Yamaguchi S."/>
            <person name="Yoneyama K."/>
            <person name="Manabe R.I."/>
            <person name="Nelson D.C."/>
            <person name="Schulman A.H."/>
            <person name="Timko M.P."/>
            <person name="dePamphilis C.W."/>
            <person name="Choi D."/>
            <person name="Shirasu K."/>
        </authorList>
    </citation>
    <scope>NUCLEOTIDE SEQUENCE [LARGE SCALE GENOMIC DNA]</scope>
    <source>
        <strain evidence="17">cv. UVA1</strain>
    </source>
</reference>
<dbReference type="Proteomes" id="UP000325081">
    <property type="component" value="Unassembled WGS sequence"/>
</dbReference>
<comment type="subcellular location">
    <subcellularLocation>
        <location evidence="1">Golgi apparatus membrane</location>
        <topology evidence="1">Multi-pass membrane protein</topology>
    </subcellularLocation>
</comment>
<feature type="transmembrane region" description="Helical" evidence="14">
    <location>
        <begin position="696"/>
        <end position="716"/>
    </location>
</feature>
<dbReference type="PANTHER" id="PTHR32044:SF67">
    <property type="entry name" value="XYLOGLUCAN GLYCOSYLTRANSFERASE 6-RELATED"/>
    <property type="match status" value="1"/>
</dbReference>
<dbReference type="InterPro" id="IPR029044">
    <property type="entry name" value="Nucleotide-diphossugar_trans"/>
</dbReference>
<evidence type="ECO:0000256" key="5">
    <source>
        <dbReference type="ARBA" id="ARBA00022989"/>
    </source>
</evidence>
<evidence type="ECO:0000313" key="17">
    <source>
        <dbReference type="Proteomes" id="UP000325081"/>
    </source>
</evidence>
<keyword evidence="17" id="KW-1185">Reference proteome</keyword>
<evidence type="ECO:0000313" key="16">
    <source>
        <dbReference type="EMBL" id="GER31412.1"/>
    </source>
</evidence>
<dbReference type="GO" id="GO:0000139">
    <property type="term" value="C:Golgi membrane"/>
    <property type="evidence" value="ECO:0007669"/>
    <property type="project" value="UniProtKB-SubCell"/>
</dbReference>
<evidence type="ECO:0000259" key="15">
    <source>
        <dbReference type="Pfam" id="PF13632"/>
    </source>
</evidence>
<evidence type="ECO:0000256" key="11">
    <source>
        <dbReference type="ARBA" id="ARBA00060879"/>
    </source>
</evidence>
<comment type="caution">
    <text evidence="16">The sequence shown here is derived from an EMBL/GenBank/DDBJ whole genome shotgun (WGS) entry which is preliminary data.</text>
</comment>